<evidence type="ECO:0000313" key="2">
    <source>
        <dbReference type="EnsemblPlants" id="AES60700"/>
    </source>
</evidence>
<accession>G7IA83</accession>
<name>G7IA83_MEDTR</name>
<gene>
    <name evidence="1" type="ordered locus">MTR_1g063800</name>
</gene>
<evidence type="ECO:0000313" key="1">
    <source>
        <dbReference type="EMBL" id="AES60700.1"/>
    </source>
</evidence>
<proteinExistence type="predicted"/>
<dbReference type="AlphaFoldDB" id="G7IA83"/>
<dbReference type="EnsemblPlants" id="AES60700">
    <property type="protein sequence ID" value="AES60700"/>
    <property type="gene ID" value="MTR_1g063800"/>
</dbReference>
<keyword evidence="3" id="KW-1185">Reference proteome</keyword>
<dbReference type="EMBL" id="CM001217">
    <property type="protein sequence ID" value="AES60700.1"/>
    <property type="molecule type" value="Genomic_DNA"/>
</dbReference>
<organism evidence="1 3">
    <name type="scientific">Medicago truncatula</name>
    <name type="common">Barrel medic</name>
    <name type="synonym">Medicago tribuloides</name>
    <dbReference type="NCBI Taxonomy" id="3880"/>
    <lineage>
        <taxon>Eukaryota</taxon>
        <taxon>Viridiplantae</taxon>
        <taxon>Streptophyta</taxon>
        <taxon>Embryophyta</taxon>
        <taxon>Tracheophyta</taxon>
        <taxon>Spermatophyta</taxon>
        <taxon>Magnoliopsida</taxon>
        <taxon>eudicotyledons</taxon>
        <taxon>Gunneridae</taxon>
        <taxon>Pentapetalae</taxon>
        <taxon>rosids</taxon>
        <taxon>fabids</taxon>
        <taxon>Fabales</taxon>
        <taxon>Fabaceae</taxon>
        <taxon>Papilionoideae</taxon>
        <taxon>50 kb inversion clade</taxon>
        <taxon>NPAAA clade</taxon>
        <taxon>Hologalegina</taxon>
        <taxon>IRL clade</taxon>
        <taxon>Trifolieae</taxon>
        <taxon>Medicago</taxon>
    </lineage>
</organism>
<reference evidence="1 3" key="2">
    <citation type="journal article" date="2014" name="BMC Genomics">
        <title>An improved genome release (version Mt4.0) for the model legume Medicago truncatula.</title>
        <authorList>
            <person name="Tang H."/>
            <person name="Krishnakumar V."/>
            <person name="Bidwell S."/>
            <person name="Rosen B."/>
            <person name="Chan A."/>
            <person name="Zhou S."/>
            <person name="Gentzbittel L."/>
            <person name="Childs K.L."/>
            <person name="Yandell M."/>
            <person name="Gundlach H."/>
            <person name="Mayer K.F."/>
            <person name="Schwartz D.C."/>
            <person name="Town C.D."/>
        </authorList>
    </citation>
    <scope>GENOME REANNOTATION</scope>
    <source>
        <strain evidence="2 3">cv. Jemalong A17</strain>
    </source>
</reference>
<evidence type="ECO:0000313" key="3">
    <source>
        <dbReference type="Proteomes" id="UP000002051"/>
    </source>
</evidence>
<dbReference type="HOGENOM" id="CLU_3109373_0_0_1"/>
<dbReference type="PaxDb" id="3880-AES60700"/>
<reference evidence="1 3" key="1">
    <citation type="journal article" date="2011" name="Nature">
        <title>The Medicago genome provides insight into the evolution of rhizobial symbioses.</title>
        <authorList>
            <person name="Young N.D."/>
            <person name="Debelle F."/>
            <person name="Oldroyd G.E."/>
            <person name="Geurts R."/>
            <person name="Cannon S.B."/>
            <person name="Udvardi M.K."/>
            <person name="Benedito V.A."/>
            <person name="Mayer K.F."/>
            <person name="Gouzy J."/>
            <person name="Schoof H."/>
            <person name="Van de Peer Y."/>
            <person name="Proost S."/>
            <person name="Cook D.R."/>
            <person name="Meyers B.C."/>
            <person name="Spannagl M."/>
            <person name="Cheung F."/>
            <person name="De Mita S."/>
            <person name="Krishnakumar V."/>
            <person name="Gundlach H."/>
            <person name="Zhou S."/>
            <person name="Mudge J."/>
            <person name="Bharti A.K."/>
            <person name="Murray J.D."/>
            <person name="Naoumkina M.A."/>
            <person name="Rosen B."/>
            <person name="Silverstein K.A."/>
            <person name="Tang H."/>
            <person name="Rombauts S."/>
            <person name="Zhao P.X."/>
            <person name="Zhou P."/>
            <person name="Barbe V."/>
            <person name="Bardou P."/>
            <person name="Bechner M."/>
            <person name="Bellec A."/>
            <person name="Berger A."/>
            <person name="Berges H."/>
            <person name="Bidwell S."/>
            <person name="Bisseling T."/>
            <person name="Choisne N."/>
            <person name="Couloux A."/>
            <person name="Denny R."/>
            <person name="Deshpande S."/>
            <person name="Dai X."/>
            <person name="Doyle J.J."/>
            <person name="Dudez A.M."/>
            <person name="Farmer A.D."/>
            <person name="Fouteau S."/>
            <person name="Franken C."/>
            <person name="Gibelin C."/>
            <person name="Gish J."/>
            <person name="Goldstein S."/>
            <person name="Gonzalez A.J."/>
            <person name="Green P.J."/>
            <person name="Hallab A."/>
            <person name="Hartog M."/>
            <person name="Hua A."/>
            <person name="Humphray S.J."/>
            <person name="Jeong D.H."/>
            <person name="Jing Y."/>
            <person name="Jocker A."/>
            <person name="Kenton S.M."/>
            <person name="Kim D.J."/>
            <person name="Klee K."/>
            <person name="Lai H."/>
            <person name="Lang C."/>
            <person name="Lin S."/>
            <person name="Macmil S.L."/>
            <person name="Magdelenat G."/>
            <person name="Matthews L."/>
            <person name="McCorrison J."/>
            <person name="Monaghan E.L."/>
            <person name="Mun J.H."/>
            <person name="Najar F.Z."/>
            <person name="Nicholson C."/>
            <person name="Noirot C."/>
            <person name="O'Bleness M."/>
            <person name="Paule C.R."/>
            <person name="Poulain J."/>
            <person name="Prion F."/>
            <person name="Qin B."/>
            <person name="Qu C."/>
            <person name="Retzel E.F."/>
            <person name="Riddle C."/>
            <person name="Sallet E."/>
            <person name="Samain S."/>
            <person name="Samson N."/>
            <person name="Sanders I."/>
            <person name="Saurat O."/>
            <person name="Scarpelli C."/>
            <person name="Schiex T."/>
            <person name="Segurens B."/>
            <person name="Severin A.J."/>
            <person name="Sherrier D.J."/>
            <person name="Shi R."/>
            <person name="Sims S."/>
            <person name="Singer S.R."/>
            <person name="Sinharoy S."/>
            <person name="Sterck L."/>
            <person name="Viollet A."/>
            <person name="Wang B.B."/>
            <person name="Wang K."/>
            <person name="Wang M."/>
            <person name="Wang X."/>
            <person name="Warfsmann J."/>
            <person name="Weissenbach J."/>
            <person name="White D.D."/>
            <person name="White J.D."/>
            <person name="Wiley G.B."/>
            <person name="Wincker P."/>
            <person name="Xing Y."/>
            <person name="Yang L."/>
            <person name="Yao Z."/>
            <person name="Ying F."/>
            <person name="Zhai J."/>
            <person name="Zhou L."/>
            <person name="Zuber A."/>
            <person name="Denarie J."/>
            <person name="Dixon R.A."/>
            <person name="May G.D."/>
            <person name="Schwartz D.C."/>
            <person name="Rogers J."/>
            <person name="Quetier F."/>
            <person name="Town C.D."/>
            <person name="Roe B.A."/>
        </authorList>
    </citation>
    <scope>NUCLEOTIDE SEQUENCE [LARGE SCALE GENOMIC DNA]</scope>
    <source>
        <strain evidence="1">A17</strain>
        <strain evidence="2 3">cv. Jemalong A17</strain>
    </source>
</reference>
<protein>
    <submittedName>
        <fullName evidence="1 2">Uncharacterized protein</fullName>
    </submittedName>
</protein>
<reference evidence="2" key="3">
    <citation type="submission" date="2015-04" db="UniProtKB">
        <authorList>
            <consortium name="EnsemblPlants"/>
        </authorList>
    </citation>
    <scope>IDENTIFICATION</scope>
    <source>
        <strain evidence="2">cv. Jemalong A17</strain>
    </source>
</reference>
<sequence>MFSGFDTEGFVPLGCFPFQLRLNLINNRGCGTIAGTNLMTVSVVWMCHSRR</sequence>
<dbReference type="Proteomes" id="UP000002051">
    <property type="component" value="Unassembled WGS sequence"/>
</dbReference>